<protein>
    <submittedName>
        <fullName evidence="3">Uncharacterized protein</fullName>
    </submittedName>
</protein>
<reference evidence="3 4" key="1">
    <citation type="submission" date="2020-06" db="EMBL/GenBank/DDBJ databases">
        <authorList>
            <person name="Li R."/>
            <person name="Bekaert M."/>
        </authorList>
    </citation>
    <scope>NUCLEOTIDE SEQUENCE [LARGE SCALE GENOMIC DNA]</scope>
    <source>
        <strain evidence="4">wild</strain>
    </source>
</reference>
<evidence type="ECO:0000313" key="4">
    <source>
        <dbReference type="Proteomes" id="UP000507470"/>
    </source>
</evidence>
<feature type="region of interest" description="Disordered" evidence="1">
    <location>
        <begin position="130"/>
        <end position="169"/>
    </location>
</feature>
<name>A0A6J8EA93_MYTCO</name>
<feature type="compositionally biased region" description="Basic and acidic residues" evidence="1">
    <location>
        <begin position="131"/>
        <end position="151"/>
    </location>
</feature>
<evidence type="ECO:0000256" key="2">
    <source>
        <dbReference type="SAM" id="Phobius"/>
    </source>
</evidence>
<keyword evidence="4" id="KW-1185">Reference proteome</keyword>
<keyword evidence="2" id="KW-0812">Transmembrane</keyword>
<evidence type="ECO:0000313" key="3">
    <source>
        <dbReference type="EMBL" id="CAC5417604.1"/>
    </source>
</evidence>
<dbReference type="AlphaFoldDB" id="A0A6J8EA93"/>
<feature type="compositionally biased region" description="Low complexity" evidence="1">
    <location>
        <begin position="188"/>
        <end position="203"/>
    </location>
</feature>
<sequence>MYVDKSFFNGLCATGFAVLCLSVCGNCFFIKLRAAISRRKKRNADENENQDVLQGNASNNDTANDTALGENENVFSHYETINENELIGMSNSPNSQHLSNLPRVSNIVQSLKQDDMYLEIIEETNNQMLDPRTKINGDKDHVSSPREERNVARFIFSTKNEKDDRSNTINKEFPVTIERNNFQDCKTSNNSISLSSSSTSEQSAGENIQERDKKASEHPNQYMSLNVNDMEYLNSYSTLITENKLRENESQNSNDSETPETKRNHD</sequence>
<feature type="compositionally biased region" description="Low complexity" evidence="1">
    <location>
        <begin position="56"/>
        <end position="65"/>
    </location>
</feature>
<dbReference type="EMBL" id="CACVKT020008775">
    <property type="protein sequence ID" value="CAC5417604.1"/>
    <property type="molecule type" value="Genomic_DNA"/>
</dbReference>
<keyword evidence="2" id="KW-0472">Membrane</keyword>
<dbReference type="Proteomes" id="UP000507470">
    <property type="component" value="Unassembled WGS sequence"/>
</dbReference>
<gene>
    <name evidence="3" type="ORF">MCOR_50097</name>
</gene>
<organism evidence="3 4">
    <name type="scientific">Mytilus coruscus</name>
    <name type="common">Sea mussel</name>
    <dbReference type="NCBI Taxonomy" id="42192"/>
    <lineage>
        <taxon>Eukaryota</taxon>
        <taxon>Metazoa</taxon>
        <taxon>Spiralia</taxon>
        <taxon>Lophotrochozoa</taxon>
        <taxon>Mollusca</taxon>
        <taxon>Bivalvia</taxon>
        <taxon>Autobranchia</taxon>
        <taxon>Pteriomorphia</taxon>
        <taxon>Mytilida</taxon>
        <taxon>Mytiloidea</taxon>
        <taxon>Mytilidae</taxon>
        <taxon>Mytilinae</taxon>
        <taxon>Mytilus</taxon>
    </lineage>
</organism>
<feature type="transmembrane region" description="Helical" evidence="2">
    <location>
        <begin position="6"/>
        <end position="32"/>
    </location>
</feature>
<feature type="compositionally biased region" description="Basic and acidic residues" evidence="1">
    <location>
        <begin position="208"/>
        <end position="217"/>
    </location>
</feature>
<evidence type="ECO:0000256" key="1">
    <source>
        <dbReference type="SAM" id="MobiDB-lite"/>
    </source>
</evidence>
<proteinExistence type="predicted"/>
<feature type="region of interest" description="Disordered" evidence="1">
    <location>
        <begin position="184"/>
        <end position="219"/>
    </location>
</feature>
<feature type="region of interest" description="Disordered" evidence="1">
    <location>
        <begin position="243"/>
        <end position="266"/>
    </location>
</feature>
<keyword evidence="2" id="KW-1133">Transmembrane helix</keyword>
<accession>A0A6J8EA93</accession>
<feature type="region of interest" description="Disordered" evidence="1">
    <location>
        <begin position="40"/>
        <end position="65"/>
    </location>
</feature>